<keyword evidence="2 3" id="KW-0732">Signal</keyword>
<sequence>MIKKIISVFAMVALIVACSSNDDLTSNSGGVADSFDRQAMLTNWADNIIIPVFQDLDAKLTTLTGAKDAFIASPNQAALENLRAAWLSAYKVWQYAEMFNIGQAEALNYYSKMNIYPTSVSEIEANVASGNYDLSHPNNQDAVGFPALDYLLFGLGSTDASILDMYATNGNAGKYQTYLSDVVNQMKTLTTTVLTNWTTVYRDQFVNSTANTATSATNKLTNDFIFYYEKGLRANKIGIPAGVFSTTPLPNKTEAFYKGDASKELALEALNAVQDFFNGKAYNSSATNASFRQYLQYLNSVKNGEDLVSLINNQIEVARQEINGLQANFTEQVTSNNAKMTDAYNELQKVVVLLKVDMIQAMNISVDYVDADGD</sequence>
<comment type="caution">
    <text evidence="5">The sequence shown here is derived from an EMBL/GenBank/DDBJ whole genome shotgun (WGS) entry which is preliminary data.</text>
</comment>
<evidence type="ECO:0000259" key="4">
    <source>
        <dbReference type="Pfam" id="PF09375"/>
    </source>
</evidence>
<feature type="chain" id="PRO_5046912798" evidence="3">
    <location>
        <begin position="23"/>
        <end position="374"/>
    </location>
</feature>
<dbReference type="CDD" id="cd14659">
    <property type="entry name" value="Imelysin-like_IPPA"/>
    <property type="match status" value="1"/>
</dbReference>
<evidence type="ECO:0000313" key="5">
    <source>
        <dbReference type="EMBL" id="MFD2550436.1"/>
    </source>
</evidence>
<proteinExistence type="predicted"/>
<organism evidence="5 6">
    <name type="scientific">Bizionia sediminis</name>
    <dbReference type="NCBI Taxonomy" id="1737064"/>
    <lineage>
        <taxon>Bacteria</taxon>
        <taxon>Pseudomonadati</taxon>
        <taxon>Bacteroidota</taxon>
        <taxon>Flavobacteriia</taxon>
        <taxon>Flavobacteriales</taxon>
        <taxon>Flavobacteriaceae</taxon>
        <taxon>Bizionia</taxon>
    </lineage>
</organism>
<feature type="signal peptide" evidence="3">
    <location>
        <begin position="1"/>
        <end position="22"/>
    </location>
</feature>
<dbReference type="Pfam" id="PF09375">
    <property type="entry name" value="Peptidase_M75"/>
    <property type="match status" value="1"/>
</dbReference>
<keyword evidence="6" id="KW-1185">Reference proteome</keyword>
<evidence type="ECO:0000256" key="1">
    <source>
        <dbReference type="ARBA" id="ARBA00004196"/>
    </source>
</evidence>
<dbReference type="InterPro" id="IPR018976">
    <property type="entry name" value="Imelysin-like"/>
</dbReference>
<feature type="domain" description="Imelysin-like" evidence="4">
    <location>
        <begin position="50"/>
        <end position="348"/>
    </location>
</feature>
<protein>
    <submittedName>
        <fullName evidence="5">Imelysin family protein</fullName>
    </submittedName>
</protein>
<dbReference type="RefSeq" id="WP_376891213.1">
    <property type="nucleotide sequence ID" value="NZ_JBHULS010000001.1"/>
</dbReference>
<name>A0ABW5KN62_9FLAO</name>
<dbReference type="PROSITE" id="PS51257">
    <property type="entry name" value="PROKAR_LIPOPROTEIN"/>
    <property type="match status" value="1"/>
</dbReference>
<reference evidence="6" key="1">
    <citation type="journal article" date="2019" name="Int. J. Syst. Evol. Microbiol.">
        <title>The Global Catalogue of Microorganisms (GCM) 10K type strain sequencing project: providing services to taxonomists for standard genome sequencing and annotation.</title>
        <authorList>
            <consortium name="The Broad Institute Genomics Platform"/>
            <consortium name="The Broad Institute Genome Sequencing Center for Infectious Disease"/>
            <person name="Wu L."/>
            <person name="Ma J."/>
        </authorList>
    </citation>
    <scope>NUCLEOTIDE SEQUENCE [LARGE SCALE GENOMIC DNA]</scope>
    <source>
        <strain evidence="6">KCTC 42587</strain>
    </source>
</reference>
<gene>
    <name evidence="5" type="ORF">ACFSQP_01280</name>
</gene>
<dbReference type="EMBL" id="JBHULS010000001">
    <property type="protein sequence ID" value="MFD2550436.1"/>
    <property type="molecule type" value="Genomic_DNA"/>
</dbReference>
<dbReference type="InterPro" id="IPR034984">
    <property type="entry name" value="Imelysin-like_IPPA"/>
</dbReference>
<accession>A0ABW5KN62</accession>
<dbReference type="InterPro" id="IPR038352">
    <property type="entry name" value="Imelysin_sf"/>
</dbReference>
<evidence type="ECO:0000256" key="3">
    <source>
        <dbReference type="SAM" id="SignalP"/>
    </source>
</evidence>
<dbReference type="Proteomes" id="UP001597472">
    <property type="component" value="Unassembled WGS sequence"/>
</dbReference>
<evidence type="ECO:0000256" key="2">
    <source>
        <dbReference type="ARBA" id="ARBA00022729"/>
    </source>
</evidence>
<evidence type="ECO:0000313" key="6">
    <source>
        <dbReference type="Proteomes" id="UP001597472"/>
    </source>
</evidence>
<dbReference type="Gene3D" id="1.20.1420.20">
    <property type="entry name" value="M75 peptidase, HXXE motif"/>
    <property type="match status" value="1"/>
</dbReference>
<comment type="subcellular location">
    <subcellularLocation>
        <location evidence="1">Cell envelope</location>
    </subcellularLocation>
</comment>